<dbReference type="InterPro" id="IPR001296">
    <property type="entry name" value="Glyco_trans_1"/>
</dbReference>
<dbReference type="Proteomes" id="UP000263900">
    <property type="component" value="Chromosome"/>
</dbReference>
<dbReference type="GO" id="GO:0016757">
    <property type="term" value="F:glycosyltransferase activity"/>
    <property type="evidence" value="ECO:0007669"/>
    <property type="project" value="InterPro"/>
</dbReference>
<reference evidence="3 4" key="1">
    <citation type="submission" date="2018-09" db="EMBL/GenBank/DDBJ databases">
        <title>Genome sequencing of strain 6GH32-13.</title>
        <authorList>
            <person name="Weon H.-Y."/>
            <person name="Heo J."/>
            <person name="Kwon S.-W."/>
        </authorList>
    </citation>
    <scope>NUCLEOTIDE SEQUENCE [LARGE SCALE GENOMIC DNA]</scope>
    <source>
        <strain evidence="3 4">5GH32-13</strain>
    </source>
</reference>
<keyword evidence="4" id="KW-1185">Reference proteome</keyword>
<dbReference type="PANTHER" id="PTHR12526">
    <property type="entry name" value="GLYCOSYLTRANSFERASE"/>
    <property type="match status" value="1"/>
</dbReference>
<dbReference type="Gene3D" id="3.40.50.2000">
    <property type="entry name" value="Glycogen Phosphorylase B"/>
    <property type="match status" value="2"/>
</dbReference>
<dbReference type="EMBL" id="CP032157">
    <property type="protein sequence ID" value="AXY75548.1"/>
    <property type="molecule type" value="Genomic_DNA"/>
</dbReference>
<dbReference type="RefSeq" id="WP_119051429.1">
    <property type="nucleotide sequence ID" value="NZ_CP032157.1"/>
</dbReference>
<name>A0A3B7MN31_9BACT</name>
<dbReference type="Pfam" id="PF13439">
    <property type="entry name" value="Glyco_transf_4"/>
    <property type="match status" value="1"/>
</dbReference>
<dbReference type="AlphaFoldDB" id="A0A3B7MN31"/>
<feature type="domain" description="Glycosyltransferase subfamily 4-like N-terminal" evidence="2">
    <location>
        <begin position="13"/>
        <end position="168"/>
    </location>
</feature>
<accession>A0A3B7MN31</accession>
<evidence type="ECO:0000313" key="3">
    <source>
        <dbReference type="EMBL" id="AXY75548.1"/>
    </source>
</evidence>
<dbReference type="InterPro" id="IPR028098">
    <property type="entry name" value="Glyco_trans_4-like_N"/>
</dbReference>
<dbReference type="SUPFAM" id="SSF53756">
    <property type="entry name" value="UDP-Glycosyltransferase/glycogen phosphorylase"/>
    <property type="match status" value="1"/>
</dbReference>
<organism evidence="3 4">
    <name type="scientific">Paraflavitalea soli</name>
    <dbReference type="NCBI Taxonomy" id="2315862"/>
    <lineage>
        <taxon>Bacteria</taxon>
        <taxon>Pseudomonadati</taxon>
        <taxon>Bacteroidota</taxon>
        <taxon>Chitinophagia</taxon>
        <taxon>Chitinophagales</taxon>
        <taxon>Chitinophagaceae</taxon>
        <taxon>Paraflavitalea</taxon>
    </lineage>
</organism>
<evidence type="ECO:0000259" key="2">
    <source>
        <dbReference type="Pfam" id="PF13439"/>
    </source>
</evidence>
<dbReference type="KEGG" id="pseg:D3H65_16880"/>
<gene>
    <name evidence="3" type="ORF">D3H65_16880</name>
</gene>
<keyword evidence="3" id="KW-0808">Transferase</keyword>
<dbReference type="PANTHER" id="PTHR12526:SF630">
    <property type="entry name" value="GLYCOSYLTRANSFERASE"/>
    <property type="match status" value="1"/>
</dbReference>
<feature type="domain" description="Glycosyl transferase family 1" evidence="1">
    <location>
        <begin position="186"/>
        <end position="340"/>
    </location>
</feature>
<protein>
    <submittedName>
        <fullName evidence="3">Glycosyltransferase</fullName>
    </submittedName>
</protein>
<dbReference type="CDD" id="cd03801">
    <property type="entry name" value="GT4_PimA-like"/>
    <property type="match status" value="1"/>
</dbReference>
<evidence type="ECO:0000313" key="4">
    <source>
        <dbReference type="Proteomes" id="UP000263900"/>
    </source>
</evidence>
<dbReference type="Pfam" id="PF00534">
    <property type="entry name" value="Glycos_transf_1"/>
    <property type="match status" value="1"/>
</dbReference>
<evidence type="ECO:0000259" key="1">
    <source>
        <dbReference type="Pfam" id="PF00534"/>
    </source>
</evidence>
<dbReference type="OrthoDB" id="1522162at2"/>
<proteinExistence type="predicted"/>
<sequence length="376" mass="42603">MTILHLVQKPQMRGAEIFAAQLASHTHRNGHRVILVSLFPGTVQLPFDGKTINLGGKKGHRLWNLTAWRKLANIIKQEKPDLIQANAGDTLKYAVFSKLIFRWKQPIIFRNASTISLYIKTWPAKIWNRFLFRHTDKIVSVSKTSATDFAQLFPKCKDKIVIVPIGIEEAPVKRKADLAKQNGHRLSPILVHVGGFTYEKNHIRLIAIYQELQTIYPHARLHLVGDGPLRKDIEEIVKQKGLGFGIRFLGAQKEVMPLIAEADVLLLPSIIEGLPGVILEAFYCKIPVVAYDVGGVGEVLINNDTGHLVRKGDETAFVDAICDVIENKEAESYLVQNAYHLVISAYLNKKIARRFMNVYESVVRHWKEVYHLQKMI</sequence>